<evidence type="ECO:0000256" key="3">
    <source>
        <dbReference type="ARBA" id="ARBA00006939"/>
    </source>
</evidence>
<keyword evidence="12" id="KW-0864">Zinc transport</keyword>
<feature type="region of interest" description="Disordered" evidence="21">
    <location>
        <begin position="311"/>
        <end position="384"/>
    </location>
</feature>
<evidence type="ECO:0000256" key="2">
    <source>
        <dbReference type="ARBA" id="ARBA00004424"/>
    </source>
</evidence>
<gene>
    <name evidence="25" type="primary">SLC39A4</name>
</gene>
<feature type="transmembrane region" description="Helical" evidence="22">
    <location>
        <begin position="728"/>
        <end position="747"/>
    </location>
</feature>
<evidence type="ECO:0000256" key="20">
    <source>
        <dbReference type="ARBA" id="ARBA00055808"/>
    </source>
</evidence>
<dbReference type="GO" id="GO:0008270">
    <property type="term" value="F:zinc ion binding"/>
    <property type="evidence" value="ECO:0007669"/>
    <property type="project" value="Ensembl"/>
</dbReference>
<dbReference type="GeneTree" id="ENSGT00940000160042"/>
<feature type="compositionally biased region" description="Basic and acidic residues" evidence="21">
    <location>
        <begin position="315"/>
        <end position="384"/>
    </location>
</feature>
<evidence type="ECO:0000256" key="11">
    <source>
        <dbReference type="ARBA" id="ARBA00022843"/>
    </source>
</evidence>
<dbReference type="GO" id="GO:0005385">
    <property type="term" value="F:zinc ion transmembrane transporter activity"/>
    <property type="evidence" value="ECO:0007669"/>
    <property type="project" value="Ensembl"/>
</dbReference>
<keyword evidence="14" id="KW-0406">Ion transport</keyword>
<evidence type="ECO:0000259" key="24">
    <source>
        <dbReference type="Pfam" id="PF21116"/>
    </source>
</evidence>
<reference evidence="25 26" key="1">
    <citation type="journal article" date="2019" name="Proc. Natl. Acad. Sci. U.S.A.">
        <title>Regulatory changes in pterin and carotenoid genes underlie balanced color polymorphisms in the wall lizard.</title>
        <authorList>
            <person name="Andrade P."/>
            <person name="Pinho C."/>
            <person name="Perez I de Lanuza G."/>
            <person name="Afonso S."/>
            <person name="Brejcha J."/>
            <person name="Rubin C.J."/>
            <person name="Wallerman O."/>
            <person name="Pereira P."/>
            <person name="Sabatino S.J."/>
            <person name="Bellati A."/>
            <person name="Pellitteri-Rosa D."/>
            <person name="Bosakova Z."/>
            <person name="Bunikis I."/>
            <person name="Carretero M.A."/>
            <person name="Feiner N."/>
            <person name="Marsik P."/>
            <person name="Pauperio F."/>
            <person name="Salvi D."/>
            <person name="Soler L."/>
            <person name="While G.M."/>
            <person name="Uller T."/>
            <person name="Font E."/>
            <person name="Andersson L."/>
            <person name="Carneiro M."/>
        </authorList>
    </citation>
    <scope>NUCLEOTIDE SEQUENCE</scope>
</reference>
<dbReference type="GO" id="GO:0071578">
    <property type="term" value="P:zinc ion import across plasma membrane"/>
    <property type="evidence" value="ECO:0007669"/>
    <property type="project" value="TreeGrafter"/>
</dbReference>
<evidence type="ECO:0000256" key="16">
    <source>
        <dbReference type="ARBA" id="ARBA00034634"/>
    </source>
</evidence>
<evidence type="ECO:0000256" key="9">
    <source>
        <dbReference type="ARBA" id="ARBA00022753"/>
    </source>
</evidence>
<dbReference type="RefSeq" id="XP_028591825.1">
    <property type="nucleotide sequence ID" value="XM_028735992.1"/>
</dbReference>
<evidence type="ECO:0000256" key="22">
    <source>
        <dbReference type="SAM" id="Phobius"/>
    </source>
</evidence>
<evidence type="ECO:0000256" key="10">
    <source>
        <dbReference type="ARBA" id="ARBA00022833"/>
    </source>
</evidence>
<comment type="subcellular location">
    <subcellularLocation>
        <location evidence="2">Apical cell membrane</location>
        <topology evidence="2">Multi-pass membrane protein</topology>
    </subcellularLocation>
    <subcellularLocation>
        <location evidence="1">Recycling endosome membrane</location>
        <topology evidence="1">Multi-pass membrane protein</topology>
    </subcellularLocation>
</comment>
<dbReference type="GO" id="GO:0042802">
    <property type="term" value="F:identical protein binding"/>
    <property type="evidence" value="ECO:0007669"/>
    <property type="project" value="Ensembl"/>
</dbReference>
<dbReference type="GO" id="GO:0034224">
    <property type="term" value="P:cellular response to zinc ion starvation"/>
    <property type="evidence" value="ECO:0007669"/>
    <property type="project" value="Ensembl"/>
</dbReference>
<evidence type="ECO:0000256" key="8">
    <source>
        <dbReference type="ARBA" id="ARBA00022729"/>
    </source>
</evidence>
<dbReference type="CTD" id="55630"/>
<dbReference type="GO" id="GO:0140486">
    <property type="term" value="F:zinc ion sequestering activity"/>
    <property type="evidence" value="ECO:0007669"/>
    <property type="project" value="Ensembl"/>
</dbReference>
<dbReference type="OMA" id="PPKQPHE"/>
<dbReference type="Proteomes" id="UP000472272">
    <property type="component" value="Chromosome 7"/>
</dbReference>
<dbReference type="GO" id="GO:0016324">
    <property type="term" value="C:apical plasma membrane"/>
    <property type="evidence" value="ECO:0007669"/>
    <property type="project" value="UniProtKB-SubCell"/>
</dbReference>
<dbReference type="GO" id="GO:0055038">
    <property type="term" value="C:recycling endosome membrane"/>
    <property type="evidence" value="ECO:0007669"/>
    <property type="project" value="UniProtKB-SubCell"/>
</dbReference>
<protein>
    <recommendedName>
        <fullName evidence="17">Zinc transporter ZIP4</fullName>
    </recommendedName>
    <alternativeName>
        <fullName evidence="19">Solute carrier family 39 member 4</fullName>
    </alternativeName>
    <alternativeName>
        <fullName evidence="18">Zrt- and Irt-like protein 4</fullName>
    </alternativeName>
</protein>
<dbReference type="InterPro" id="IPR003689">
    <property type="entry name" value="ZIP"/>
</dbReference>
<evidence type="ECO:0000256" key="1">
    <source>
        <dbReference type="ARBA" id="ARBA00004195"/>
    </source>
</evidence>
<comment type="similarity">
    <text evidence="3">Belongs to the ZIP transporter (TC 2.A.5) family.</text>
</comment>
<evidence type="ECO:0000256" key="18">
    <source>
        <dbReference type="ARBA" id="ARBA00041703"/>
    </source>
</evidence>
<reference evidence="25" key="2">
    <citation type="submission" date="2025-08" db="UniProtKB">
        <authorList>
            <consortium name="Ensembl"/>
        </authorList>
    </citation>
    <scope>IDENTIFICATION</scope>
</reference>
<keyword evidence="9" id="KW-0967">Endosome</keyword>
<evidence type="ECO:0000256" key="14">
    <source>
        <dbReference type="ARBA" id="ARBA00023065"/>
    </source>
</evidence>
<dbReference type="GO" id="GO:0006882">
    <property type="term" value="P:intracellular zinc ion homeostasis"/>
    <property type="evidence" value="ECO:0007669"/>
    <property type="project" value="Ensembl"/>
</dbReference>
<evidence type="ECO:0000256" key="6">
    <source>
        <dbReference type="ARBA" id="ARBA00022692"/>
    </source>
</evidence>
<dbReference type="OrthoDB" id="200954at2759"/>
<dbReference type="Pfam" id="PF18292">
    <property type="entry name" value="ZIP4_domain"/>
    <property type="match status" value="1"/>
</dbReference>
<keyword evidence="7" id="KW-0479">Metal-binding</keyword>
<feature type="transmembrane region" description="Helical" evidence="22">
    <location>
        <begin position="759"/>
        <end position="782"/>
    </location>
</feature>
<keyword evidence="10" id="KW-0862">Zinc</keyword>
<evidence type="ECO:0000256" key="19">
    <source>
        <dbReference type="ARBA" id="ARBA00042777"/>
    </source>
</evidence>
<keyword evidence="13 22" id="KW-1133">Transmembrane helix</keyword>
<keyword evidence="26" id="KW-1185">Reference proteome</keyword>
<proteinExistence type="inferred from homology"/>
<feature type="region of interest" description="Disordered" evidence="21">
    <location>
        <begin position="34"/>
        <end position="53"/>
    </location>
</feature>
<feature type="transmembrane region" description="Helical" evidence="22">
    <location>
        <begin position="466"/>
        <end position="490"/>
    </location>
</feature>
<dbReference type="Ensembl" id="ENSPMRT00000007763.1">
    <property type="protein sequence ID" value="ENSPMRP00000007253.1"/>
    <property type="gene ID" value="ENSPMRG00000004907.1"/>
</dbReference>
<keyword evidence="4" id="KW-0813">Transport</keyword>
<keyword evidence="5" id="KW-1003">Cell membrane</keyword>
<reference evidence="25" key="3">
    <citation type="submission" date="2025-09" db="UniProtKB">
        <authorList>
            <consortium name="Ensembl"/>
        </authorList>
    </citation>
    <scope>IDENTIFICATION</scope>
</reference>
<dbReference type="Pfam" id="PF02535">
    <property type="entry name" value="Zip"/>
    <property type="match status" value="1"/>
</dbReference>
<evidence type="ECO:0000256" key="7">
    <source>
        <dbReference type="ARBA" id="ARBA00022723"/>
    </source>
</evidence>
<dbReference type="InterPro" id="IPR050799">
    <property type="entry name" value="ZIP_Transporter"/>
</dbReference>
<name>A0A670I6C6_PODMU</name>
<evidence type="ECO:0000313" key="25">
    <source>
        <dbReference type="Ensembl" id="ENSPMRP00000007253.1"/>
    </source>
</evidence>
<keyword evidence="11" id="KW-0832">Ubl conjugation</keyword>
<dbReference type="GO" id="GO:0106219">
    <property type="term" value="F:zinc ion sensor activity"/>
    <property type="evidence" value="ECO:0007669"/>
    <property type="project" value="Ensembl"/>
</dbReference>
<evidence type="ECO:0000256" key="12">
    <source>
        <dbReference type="ARBA" id="ARBA00022906"/>
    </source>
</evidence>
<feature type="compositionally biased region" description="Polar residues" evidence="21">
    <location>
        <begin position="39"/>
        <end position="50"/>
    </location>
</feature>
<feature type="transmembrane region" description="Helical" evidence="22">
    <location>
        <begin position="502"/>
        <end position="527"/>
    </location>
</feature>
<comment type="catalytic activity">
    <reaction evidence="16">
        <text>Zn(2+)(in) = Zn(2+)(out)</text>
        <dbReference type="Rhea" id="RHEA:29351"/>
        <dbReference type="ChEBI" id="CHEBI:29105"/>
    </reaction>
</comment>
<dbReference type="KEGG" id="pmua:114600164"/>
<keyword evidence="15 22" id="KW-0472">Membrane</keyword>
<dbReference type="GeneID" id="114600164"/>
<feature type="domain" description="Zinc transporter ZIP4 N-terminal" evidence="23">
    <location>
        <begin position="117"/>
        <end position="271"/>
    </location>
</feature>
<feature type="transmembrane region" description="Helical" evidence="22">
    <location>
        <begin position="698"/>
        <end position="716"/>
    </location>
</feature>
<organism evidence="25 26">
    <name type="scientific">Podarcis muralis</name>
    <name type="common">Wall lizard</name>
    <name type="synonym">Lacerta muralis</name>
    <dbReference type="NCBI Taxonomy" id="64176"/>
    <lineage>
        <taxon>Eukaryota</taxon>
        <taxon>Metazoa</taxon>
        <taxon>Chordata</taxon>
        <taxon>Craniata</taxon>
        <taxon>Vertebrata</taxon>
        <taxon>Euteleostomi</taxon>
        <taxon>Lepidosauria</taxon>
        <taxon>Squamata</taxon>
        <taxon>Bifurcata</taxon>
        <taxon>Unidentata</taxon>
        <taxon>Episquamata</taxon>
        <taxon>Laterata</taxon>
        <taxon>Lacertibaenia</taxon>
        <taxon>Lacertidae</taxon>
        <taxon>Podarcis</taxon>
    </lineage>
</organism>
<dbReference type="GO" id="GO:0140410">
    <property type="term" value="F:monoatomic cation:bicarbonate symporter activity"/>
    <property type="evidence" value="ECO:0007669"/>
    <property type="project" value="TreeGrafter"/>
</dbReference>
<evidence type="ECO:0000256" key="4">
    <source>
        <dbReference type="ARBA" id="ARBA00022448"/>
    </source>
</evidence>
<feature type="transmembrane region" description="Helical" evidence="22">
    <location>
        <begin position="547"/>
        <end position="564"/>
    </location>
</feature>
<dbReference type="Pfam" id="PF21116">
    <property type="entry name" value="EF-hand_Zip"/>
    <property type="match status" value="1"/>
</dbReference>
<keyword evidence="6 22" id="KW-0812">Transmembrane</keyword>
<dbReference type="AlphaFoldDB" id="A0A670I6C6"/>
<dbReference type="InterPro" id="IPR049406">
    <property type="entry name" value="ZIP4_12_EF-hand"/>
</dbReference>
<comment type="function">
    <text evidence="20">Selective transporter that mediates the uptake of Zn(2+). Plays an essential role for dietary zinc uptake from small intestine. The Zn(2+) uniporter activity is regulated by zinc availability. Also exhibits polyspecific binding and transport of Cu(2+), Cd(2+) and possibly Ni(2+) but at higher concentrations.</text>
</comment>
<dbReference type="PANTHER" id="PTHR12191:SF21">
    <property type="entry name" value="ZINC TRANSPORTER ZIP4"/>
    <property type="match status" value="1"/>
</dbReference>
<evidence type="ECO:0000313" key="26">
    <source>
        <dbReference type="Proteomes" id="UP000472272"/>
    </source>
</evidence>
<evidence type="ECO:0000256" key="17">
    <source>
        <dbReference type="ARBA" id="ARBA00039394"/>
    </source>
</evidence>
<evidence type="ECO:0000256" key="15">
    <source>
        <dbReference type="ARBA" id="ARBA00023136"/>
    </source>
</evidence>
<accession>A0A670I6C6</accession>
<sequence>MVNLRQSHPEPIIASGRAGQPRVYSTWAPAPKPVLEKQPASSRHTCQSPEDSLANPAMTPLPWTASVVAVVLLLCLPGMAMPGPGPEDASLDPALLELRTLLASGEEGALPQGTLESLLNIAVGRVQCPAVPCEKCLSASDIFTLTKRKTPRDANLTSSELLLFSAGLVYYLTDPIIACQAVADGDWVAKVRTLQSEFLEGNPAAGPDREKVAELMGAVQRNIQENERSEPCAGVDQILESSAWISNRVASEPAGRVLAAVAYHALAGGCFHALPPEHYFVEYIFGLYGNKTHNLTLAGLTRLMEQLKVGPEASHAGHDHGEPGHEHPHDDHALGSHHDHAHEGATHDHPHDHGDHEGHEDHHHGNDTDHHHGDEMDHPANRTEKNIARRRRSLPGTGEQDANVWDTVCLSPSDLFEIYGIDESAGISSPDFSRVSPALVQQQLSKACSAPRNAPADGRLTTAQKYIYGSLATLLICLCALFGIVVLLCTTCISAYQYVIQLFVSLAVGSLTGDAMLHLIPTFLGLHSHSHGEGHSHDPHGAEGHNVLWKLLAVLGGLYLFFLLEKFFILLGHSDDDEEHSTGHQCDHGMSLQLYQDEMKRRKQEKGASHADLVTAEEADFSQMRKKETLSRELRMLPYMITIGDAIHNFADGLAVGAAFSSSWKTGLATSLAVLCHELPHELGDFAALLHAGLSVKWALLLNFLSALTAFLGLYIALSVSTGEEFEAWIFTVATGLFLYVALCDMLPALMNVKDKRPWLLFALQNVGLLAGWGILLVLSIFEDRIAL</sequence>
<evidence type="ECO:0000256" key="21">
    <source>
        <dbReference type="SAM" id="MobiDB-lite"/>
    </source>
</evidence>
<evidence type="ECO:0000259" key="23">
    <source>
        <dbReference type="Pfam" id="PF18292"/>
    </source>
</evidence>
<dbReference type="InterPro" id="IPR041137">
    <property type="entry name" value="ZIP4_N"/>
</dbReference>
<feature type="domain" description="Zinc transporter ZIP4/12 EF-hand" evidence="24">
    <location>
        <begin position="278"/>
        <end position="447"/>
    </location>
</feature>
<keyword evidence="8" id="KW-0732">Signal</keyword>
<dbReference type="PANTHER" id="PTHR12191">
    <property type="entry name" value="SOLUTE CARRIER FAMILY 39"/>
    <property type="match status" value="1"/>
</dbReference>
<evidence type="ECO:0000256" key="5">
    <source>
        <dbReference type="ARBA" id="ARBA00022475"/>
    </source>
</evidence>
<evidence type="ECO:0000256" key="13">
    <source>
        <dbReference type="ARBA" id="ARBA00022989"/>
    </source>
</evidence>